<dbReference type="EMBL" id="BARV01004482">
    <property type="protein sequence ID" value="GAI18091.1"/>
    <property type="molecule type" value="Genomic_DNA"/>
</dbReference>
<protein>
    <submittedName>
        <fullName evidence="1">Uncharacterized protein</fullName>
    </submittedName>
</protein>
<feature type="non-terminal residue" evidence="1">
    <location>
        <position position="35"/>
    </location>
</feature>
<comment type="caution">
    <text evidence="1">The sequence shown here is derived from an EMBL/GenBank/DDBJ whole genome shotgun (WGS) entry which is preliminary data.</text>
</comment>
<organism evidence="1">
    <name type="scientific">marine sediment metagenome</name>
    <dbReference type="NCBI Taxonomy" id="412755"/>
    <lineage>
        <taxon>unclassified sequences</taxon>
        <taxon>metagenomes</taxon>
        <taxon>ecological metagenomes</taxon>
    </lineage>
</organism>
<proteinExistence type="predicted"/>
<gene>
    <name evidence="1" type="ORF">S06H3_09920</name>
</gene>
<sequence length="35" mass="3694">MPLLNYSTSISAQKTVGEIMGLLAGHGAKAILMNY</sequence>
<dbReference type="AlphaFoldDB" id="X1MJ62"/>
<accession>X1MJ62</accession>
<reference evidence="1" key="1">
    <citation type="journal article" date="2014" name="Front. Microbiol.">
        <title>High frequency of phylogenetically diverse reductive dehalogenase-homologous genes in deep subseafloor sedimentary metagenomes.</title>
        <authorList>
            <person name="Kawai M."/>
            <person name="Futagami T."/>
            <person name="Toyoda A."/>
            <person name="Takaki Y."/>
            <person name="Nishi S."/>
            <person name="Hori S."/>
            <person name="Arai W."/>
            <person name="Tsubouchi T."/>
            <person name="Morono Y."/>
            <person name="Uchiyama I."/>
            <person name="Ito T."/>
            <person name="Fujiyama A."/>
            <person name="Inagaki F."/>
            <person name="Takami H."/>
        </authorList>
    </citation>
    <scope>NUCLEOTIDE SEQUENCE</scope>
    <source>
        <strain evidence="1">Expedition CK06-06</strain>
    </source>
</reference>
<evidence type="ECO:0000313" key="1">
    <source>
        <dbReference type="EMBL" id="GAI18091.1"/>
    </source>
</evidence>
<name>X1MJ62_9ZZZZ</name>